<dbReference type="EMBL" id="NGKA01000012">
    <property type="protein sequence ID" value="RSU11055.1"/>
    <property type="molecule type" value="Genomic_DNA"/>
</dbReference>
<dbReference type="Pfam" id="PF01757">
    <property type="entry name" value="Acyl_transf_3"/>
    <property type="match status" value="1"/>
</dbReference>
<comment type="caution">
    <text evidence="3">The sequence shown here is derived from an EMBL/GenBank/DDBJ whole genome shotgun (WGS) entry which is preliminary data.</text>
</comment>
<feature type="transmembrane region" description="Helical" evidence="1">
    <location>
        <begin position="6"/>
        <end position="24"/>
    </location>
</feature>
<feature type="transmembrane region" description="Helical" evidence="1">
    <location>
        <begin position="45"/>
        <end position="64"/>
    </location>
</feature>
<dbReference type="GO" id="GO:0016747">
    <property type="term" value="F:acyltransferase activity, transferring groups other than amino-acyl groups"/>
    <property type="evidence" value="ECO:0007669"/>
    <property type="project" value="InterPro"/>
</dbReference>
<evidence type="ECO:0000256" key="1">
    <source>
        <dbReference type="SAM" id="Phobius"/>
    </source>
</evidence>
<feature type="transmembrane region" description="Helical" evidence="1">
    <location>
        <begin position="143"/>
        <end position="163"/>
    </location>
</feature>
<keyword evidence="1" id="KW-1133">Transmembrane helix</keyword>
<feature type="transmembrane region" description="Helical" evidence="1">
    <location>
        <begin position="76"/>
        <end position="99"/>
    </location>
</feature>
<keyword evidence="4" id="KW-1185">Reference proteome</keyword>
<keyword evidence="1" id="KW-0812">Transmembrane</keyword>
<dbReference type="InterPro" id="IPR002656">
    <property type="entry name" value="Acyl_transf_3_dom"/>
</dbReference>
<feature type="transmembrane region" description="Helical" evidence="1">
    <location>
        <begin position="344"/>
        <end position="365"/>
    </location>
</feature>
<evidence type="ECO:0000313" key="4">
    <source>
        <dbReference type="Proteomes" id="UP000287605"/>
    </source>
</evidence>
<gene>
    <name evidence="3" type="ORF">CBF29_08825</name>
</gene>
<keyword evidence="1" id="KW-0472">Membrane</keyword>
<sequence>MFPVSLFVSIDFFQSHSLFLYFYTDDLYYVIQKKGVSMNHSKSSHYTTITIIQYIASVLIILVHCGRLFQHEGLHFFVKSMLCRAAVPFFLITTGYFLYKKSSQLPNYQEGYIRRLLKQYLFWSLIYLPYALLFLYQQKTPLVFVPIALVGALLYIGTCYHLWYFPSLLTGIWIINLLSKHKKILLSFGALLLLYSFGALETYSAYMENTLIGNLYFSYRQVFFTTRNGLFYSPIFIWSGFILAQNSHRSIFQKHLPVKLSLSTLLFCLEGWFVFQHQGDDKNFFFSLIPFSLFFLALILQSKQPICSQEKLIRFLTHKNFLLHPAFLEAIKGLSPKFFDGYEITGLVLFAITYAMTSFAALTLWKLSRRNTRQLAGGGTA</sequence>
<feature type="transmembrane region" description="Helical" evidence="1">
    <location>
        <begin position="226"/>
        <end position="244"/>
    </location>
</feature>
<organism evidence="3 4">
    <name type="scientific">Vagococcus elongatus</name>
    <dbReference type="NCBI Taxonomy" id="180344"/>
    <lineage>
        <taxon>Bacteria</taxon>
        <taxon>Bacillati</taxon>
        <taxon>Bacillota</taxon>
        <taxon>Bacilli</taxon>
        <taxon>Lactobacillales</taxon>
        <taxon>Enterococcaceae</taxon>
        <taxon>Vagococcus</taxon>
    </lineage>
</organism>
<dbReference type="Proteomes" id="UP000287605">
    <property type="component" value="Unassembled WGS sequence"/>
</dbReference>
<name>A0A430ASL5_9ENTE</name>
<evidence type="ECO:0000259" key="2">
    <source>
        <dbReference type="Pfam" id="PF01757"/>
    </source>
</evidence>
<proteinExistence type="predicted"/>
<protein>
    <recommendedName>
        <fullName evidence="2">Acyltransferase 3 domain-containing protein</fullName>
    </recommendedName>
</protein>
<feature type="transmembrane region" description="Helical" evidence="1">
    <location>
        <begin position="120"/>
        <end position="137"/>
    </location>
</feature>
<feature type="transmembrane region" description="Helical" evidence="1">
    <location>
        <begin position="283"/>
        <end position="300"/>
    </location>
</feature>
<dbReference type="AlphaFoldDB" id="A0A430ASL5"/>
<feature type="transmembrane region" description="Helical" evidence="1">
    <location>
        <begin position="184"/>
        <end position="206"/>
    </location>
</feature>
<evidence type="ECO:0000313" key="3">
    <source>
        <dbReference type="EMBL" id="RSU11055.1"/>
    </source>
</evidence>
<feature type="domain" description="Acyltransferase 3" evidence="2">
    <location>
        <begin position="49"/>
        <end position="359"/>
    </location>
</feature>
<reference evidence="3 4" key="1">
    <citation type="submission" date="2017-05" db="EMBL/GenBank/DDBJ databases">
        <title>Vagococcus spp. assemblies.</title>
        <authorList>
            <person name="Gulvik C.A."/>
        </authorList>
    </citation>
    <scope>NUCLEOTIDE SEQUENCE [LARGE SCALE GENOMIC DNA]</scope>
    <source>
        <strain evidence="3 4">CCUG 51432</strain>
    </source>
</reference>
<accession>A0A430ASL5</accession>